<name>A0A162ES47_9BACI</name>
<dbReference type="SUPFAM" id="SSF46785">
    <property type="entry name" value="Winged helix' DNA-binding domain"/>
    <property type="match status" value="1"/>
</dbReference>
<dbReference type="PANTHER" id="PTHR43252:SF6">
    <property type="entry name" value="NEGATIVE TRANSCRIPTION REGULATOR PADR"/>
    <property type="match status" value="1"/>
</dbReference>
<evidence type="ECO:0000259" key="2">
    <source>
        <dbReference type="Pfam" id="PF10400"/>
    </source>
</evidence>
<dbReference type="InterPro" id="IPR005149">
    <property type="entry name" value="Tscrpt_reg_PadR_N"/>
</dbReference>
<protein>
    <submittedName>
        <fullName evidence="3">Transcriptional regulator</fullName>
    </submittedName>
</protein>
<dbReference type="PROSITE" id="PS51257">
    <property type="entry name" value="PROKAR_LIPOPROTEIN"/>
    <property type="match status" value="1"/>
</dbReference>
<dbReference type="Pfam" id="PF03551">
    <property type="entry name" value="PadR"/>
    <property type="match status" value="1"/>
</dbReference>
<comment type="caution">
    <text evidence="3">The sequence shown here is derived from an EMBL/GenBank/DDBJ whole genome shotgun (WGS) entry which is preliminary data.</text>
</comment>
<evidence type="ECO:0000313" key="3">
    <source>
        <dbReference type="EMBL" id="KYG33580.1"/>
    </source>
</evidence>
<dbReference type="InterPro" id="IPR018309">
    <property type="entry name" value="Tscrpt_reg_PadR_C"/>
</dbReference>
<evidence type="ECO:0000313" key="4">
    <source>
        <dbReference type="Proteomes" id="UP000075806"/>
    </source>
</evidence>
<dbReference type="InterPro" id="IPR036388">
    <property type="entry name" value="WH-like_DNA-bd_sf"/>
</dbReference>
<accession>A0A162ES47</accession>
<organism evidence="3 4">
    <name type="scientific">Alkalihalobacillus trypoxylicola</name>
    <dbReference type="NCBI Taxonomy" id="519424"/>
    <lineage>
        <taxon>Bacteria</taxon>
        <taxon>Bacillati</taxon>
        <taxon>Bacillota</taxon>
        <taxon>Bacilli</taxon>
        <taxon>Bacillales</taxon>
        <taxon>Bacillaceae</taxon>
        <taxon>Alkalihalobacillus</taxon>
    </lineage>
</organism>
<dbReference type="AlphaFoldDB" id="A0A162ES47"/>
<dbReference type="Gene3D" id="6.10.140.190">
    <property type="match status" value="1"/>
</dbReference>
<dbReference type="RefSeq" id="WP_061947875.1">
    <property type="nucleotide sequence ID" value="NZ_LTAO01000006.1"/>
</dbReference>
<dbReference type="Proteomes" id="UP000075806">
    <property type="component" value="Unassembled WGS sequence"/>
</dbReference>
<dbReference type="PANTHER" id="PTHR43252">
    <property type="entry name" value="TRANSCRIPTIONAL REGULATOR YQJI"/>
    <property type="match status" value="1"/>
</dbReference>
<evidence type="ECO:0000259" key="1">
    <source>
        <dbReference type="Pfam" id="PF03551"/>
    </source>
</evidence>
<dbReference type="InterPro" id="IPR036390">
    <property type="entry name" value="WH_DNA-bd_sf"/>
</dbReference>
<proteinExistence type="predicted"/>
<dbReference type="Gene3D" id="1.10.10.10">
    <property type="entry name" value="Winged helix-like DNA-binding domain superfamily/Winged helix DNA-binding domain"/>
    <property type="match status" value="1"/>
</dbReference>
<reference evidence="3" key="1">
    <citation type="submission" date="2016-02" db="EMBL/GenBank/DDBJ databases">
        <title>Genome sequence of Bacillus trypoxylicola KCTC 13244(T).</title>
        <authorList>
            <person name="Jeong H."/>
            <person name="Park S.-H."/>
            <person name="Choi S.-K."/>
        </authorList>
    </citation>
    <scope>NUCLEOTIDE SEQUENCE [LARGE SCALE GENOMIC DNA]</scope>
    <source>
        <strain evidence="3">KCTC 13244</strain>
    </source>
</reference>
<keyword evidence="4" id="KW-1185">Reference proteome</keyword>
<dbReference type="Pfam" id="PF10400">
    <property type="entry name" value="Vir_act_alpha_C"/>
    <property type="match status" value="1"/>
</dbReference>
<dbReference type="STRING" id="519424.AZF04_16610"/>
<sequence length="185" mass="21546">MPKENHTKYAILGLLTTSCRSGYSIKKMIDTSLNHFWKISYGQVYPTLKTLVQEGLAEVDNTNDLDKKEYSITEKGKQELTNWLQLPVEKLSVEKNELLLKLFFSSQLESQSSTFLQLETYEKKLHERLEVYRNIQSSIETYSAHEQDAMYWLITLDYGIKTTLAQIEWCSCTQEKIKKGVKTNE</sequence>
<gene>
    <name evidence="3" type="ORF">AZF04_16610</name>
</gene>
<dbReference type="OrthoDB" id="9783723at2"/>
<feature type="domain" description="Transcription regulator PadR N-terminal" evidence="1">
    <location>
        <begin position="11"/>
        <end position="81"/>
    </location>
</feature>
<feature type="domain" description="Transcription regulator PadR C-terminal" evidence="2">
    <location>
        <begin position="95"/>
        <end position="177"/>
    </location>
</feature>
<dbReference type="EMBL" id="LTAO01000006">
    <property type="protein sequence ID" value="KYG33580.1"/>
    <property type="molecule type" value="Genomic_DNA"/>
</dbReference>